<dbReference type="EMBL" id="MBQD01000021">
    <property type="protein sequence ID" value="OCL33880.1"/>
    <property type="molecule type" value="Genomic_DNA"/>
</dbReference>
<evidence type="ECO:0000313" key="1">
    <source>
        <dbReference type="EMBL" id="OCL33880.1"/>
    </source>
</evidence>
<comment type="caution">
    <text evidence="1">The sequence shown here is derived from an EMBL/GenBank/DDBJ whole genome shotgun (WGS) entry which is preliminary data.</text>
</comment>
<dbReference type="AlphaFoldDB" id="A0A1C0AM89"/>
<dbReference type="Pfam" id="PF13559">
    <property type="entry name" value="DUF4129"/>
    <property type="match status" value="1"/>
</dbReference>
<dbReference type="Proteomes" id="UP000093501">
    <property type="component" value="Unassembled WGS sequence"/>
</dbReference>
<reference evidence="2" key="1">
    <citation type="submission" date="2016-07" db="EMBL/GenBank/DDBJ databases">
        <authorList>
            <person name="Florea S."/>
            <person name="Webb J.S."/>
            <person name="Jaromczyk J."/>
            <person name="Schardl C.L."/>
        </authorList>
    </citation>
    <scope>NUCLEOTIDE SEQUENCE [LARGE SCALE GENOMIC DNA]</scope>
    <source>
        <strain evidence="2">IPBSL-7</strain>
    </source>
</reference>
<organism evidence="1 2">
    <name type="scientific">Tessaracoccus lapidicaptus</name>
    <dbReference type="NCBI Taxonomy" id="1427523"/>
    <lineage>
        <taxon>Bacteria</taxon>
        <taxon>Bacillati</taxon>
        <taxon>Actinomycetota</taxon>
        <taxon>Actinomycetes</taxon>
        <taxon>Propionibacteriales</taxon>
        <taxon>Propionibacteriaceae</taxon>
        <taxon>Tessaracoccus</taxon>
    </lineage>
</organism>
<dbReference type="InterPro" id="IPR025403">
    <property type="entry name" value="TgpA-like_C"/>
</dbReference>
<evidence type="ECO:0000313" key="2">
    <source>
        <dbReference type="Proteomes" id="UP000093501"/>
    </source>
</evidence>
<name>A0A1C0AM89_9ACTN</name>
<sequence>MSAPQRHWAGTVLAVAAAFVLLAVVVLGAASPRPSAVEILPRPAPTLSPEPAPSLPDLDVLPSASPLFPAPDVEPLVLPAWADDVLRLLVAAALLALVGAFLYRLRAELIRTERRHAADPAGNEAEIPEIDDEELAETLEEAVAELRRGIAVDGAVIECWRRLEHVAVSSGVFRRPAQTSEEFTVEVLSHAAVDATALGDLAELYRQAMFSTHELTDADRDRAIAALETLSAQLTGRAAP</sequence>
<protein>
    <submittedName>
        <fullName evidence="1">Uncharacterized protein</fullName>
    </submittedName>
</protein>
<keyword evidence="2" id="KW-1185">Reference proteome</keyword>
<proteinExistence type="predicted"/>
<accession>A0A1C0AM89</accession>
<dbReference type="RefSeq" id="WP_068751638.1">
    <property type="nucleotide sequence ID" value="NZ_LR214441.1"/>
</dbReference>
<gene>
    <name evidence="1" type="ORF">BCR15_04405</name>
</gene>